<comment type="caution">
    <text evidence="1">The sequence shown here is derived from an EMBL/GenBank/DDBJ whole genome shotgun (WGS) entry which is preliminary data.</text>
</comment>
<proteinExistence type="predicted"/>
<keyword evidence="2" id="KW-1185">Reference proteome</keyword>
<dbReference type="Proteomes" id="UP000294530">
    <property type="component" value="Unassembled WGS sequence"/>
</dbReference>
<dbReference type="KEGG" id="blac:94352259"/>
<organism evidence="1 2">
    <name type="scientific">Bremia lactucae</name>
    <name type="common">Lettuce downy mildew</name>
    <dbReference type="NCBI Taxonomy" id="4779"/>
    <lineage>
        <taxon>Eukaryota</taxon>
        <taxon>Sar</taxon>
        <taxon>Stramenopiles</taxon>
        <taxon>Oomycota</taxon>
        <taxon>Peronosporomycetes</taxon>
        <taxon>Peronosporales</taxon>
        <taxon>Peronosporaceae</taxon>
        <taxon>Bremia</taxon>
    </lineage>
</organism>
<name>A0A976FQE6_BRELC</name>
<evidence type="ECO:0000313" key="1">
    <source>
        <dbReference type="EMBL" id="TDH71018.1"/>
    </source>
</evidence>
<dbReference type="OrthoDB" id="121889at2759"/>
<reference evidence="1 2" key="1">
    <citation type="journal article" date="2021" name="Genome Biol.">
        <title>AFLAP: assembly-free linkage analysis pipeline using k-mers from genome sequencing data.</title>
        <authorList>
            <person name="Fletcher K."/>
            <person name="Zhang L."/>
            <person name="Gil J."/>
            <person name="Han R."/>
            <person name="Cavanaugh K."/>
            <person name="Michelmore R."/>
        </authorList>
    </citation>
    <scope>NUCLEOTIDE SEQUENCE [LARGE SCALE GENOMIC DNA]</scope>
    <source>
        <strain evidence="1 2">SF5</strain>
    </source>
</reference>
<accession>A0A976FQE6</accession>
<dbReference type="RefSeq" id="XP_067820517.1">
    <property type="nucleotide sequence ID" value="XM_067966588.1"/>
</dbReference>
<dbReference type="EMBL" id="SHOA02000064">
    <property type="protein sequence ID" value="TDH71018.1"/>
    <property type="molecule type" value="Genomic_DNA"/>
</dbReference>
<sequence>MATRCKLWRYRARTLRGRAAILRSIVLPLLWYTAAVTRVPADVAQRVKFLCKAFLFKKAISDSHGFAGPMVEAWLYWPTSRGGLGLPETLSFSHSLQLCSLQDASRWLQQLIRSHAGFFRRSLYFLDLFSVVGLVSIFSMHQYPEVSLSKNPGTAWLLSGSNLFASCIHWCRNTVPCATLIG</sequence>
<evidence type="ECO:0000313" key="2">
    <source>
        <dbReference type="Proteomes" id="UP000294530"/>
    </source>
</evidence>
<gene>
    <name evidence="1" type="ORF">CCR75_008536</name>
</gene>
<dbReference type="GeneID" id="94352259"/>
<dbReference type="AlphaFoldDB" id="A0A976FQE6"/>
<protein>
    <submittedName>
        <fullName evidence="1">Uncharacterized protein</fullName>
    </submittedName>
</protein>